<dbReference type="Pfam" id="PF07690">
    <property type="entry name" value="MFS_1"/>
    <property type="match status" value="1"/>
</dbReference>
<evidence type="ECO:0000259" key="7">
    <source>
        <dbReference type="PROSITE" id="PS50850"/>
    </source>
</evidence>
<feature type="transmembrane region" description="Helical" evidence="6">
    <location>
        <begin position="298"/>
        <end position="319"/>
    </location>
</feature>
<dbReference type="EMBL" id="APPJ01000014">
    <property type="protein sequence ID" value="ENV15173.1"/>
    <property type="molecule type" value="Genomic_DNA"/>
</dbReference>
<feature type="transmembrane region" description="Helical" evidence="6">
    <location>
        <begin position="205"/>
        <end position="226"/>
    </location>
</feature>
<keyword evidence="5 6" id="KW-0472">Membrane</keyword>
<keyword evidence="9" id="KW-1185">Reference proteome</keyword>
<feature type="transmembrane region" description="Helical" evidence="6">
    <location>
        <begin position="271"/>
        <end position="292"/>
    </location>
</feature>
<feature type="transmembrane region" description="Helical" evidence="6">
    <location>
        <begin position="357"/>
        <end position="378"/>
    </location>
</feature>
<dbReference type="eggNOG" id="COG2814">
    <property type="taxonomic scope" value="Bacteria"/>
</dbReference>
<dbReference type="GO" id="GO:0022857">
    <property type="term" value="F:transmembrane transporter activity"/>
    <property type="evidence" value="ECO:0007669"/>
    <property type="project" value="InterPro"/>
</dbReference>
<feature type="transmembrane region" description="Helical" evidence="6">
    <location>
        <begin position="50"/>
        <end position="69"/>
    </location>
</feature>
<evidence type="ECO:0000256" key="6">
    <source>
        <dbReference type="SAM" id="Phobius"/>
    </source>
</evidence>
<feature type="transmembrane region" description="Helical" evidence="6">
    <location>
        <begin position="81"/>
        <end position="103"/>
    </location>
</feature>
<dbReference type="InterPro" id="IPR050189">
    <property type="entry name" value="MFS_Efflux_Transporters"/>
</dbReference>
<keyword evidence="2" id="KW-1003">Cell membrane</keyword>
<name>N8Y6E3_ACIGI</name>
<dbReference type="PANTHER" id="PTHR43124:SF10">
    <property type="entry name" value="PURINE EFFLUX PUMP PBUE"/>
    <property type="match status" value="1"/>
</dbReference>
<comment type="subcellular location">
    <subcellularLocation>
        <location evidence="1">Cell membrane</location>
        <topology evidence="1">Multi-pass membrane protein</topology>
    </subcellularLocation>
</comment>
<feature type="transmembrane region" description="Helical" evidence="6">
    <location>
        <begin position="246"/>
        <end position="264"/>
    </location>
</feature>
<feature type="transmembrane region" description="Helical" evidence="6">
    <location>
        <begin position="134"/>
        <end position="153"/>
    </location>
</feature>
<dbReference type="InterPro" id="IPR036259">
    <property type="entry name" value="MFS_trans_sf"/>
</dbReference>
<dbReference type="RefSeq" id="WP_004822887.1">
    <property type="nucleotide sequence ID" value="NZ_KB849456.1"/>
</dbReference>
<feature type="transmembrane region" description="Helical" evidence="6">
    <location>
        <begin position="159"/>
        <end position="179"/>
    </location>
</feature>
<evidence type="ECO:0000256" key="2">
    <source>
        <dbReference type="ARBA" id="ARBA00022475"/>
    </source>
</evidence>
<evidence type="ECO:0000256" key="3">
    <source>
        <dbReference type="ARBA" id="ARBA00022692"/>
    </source>
</evidence>
<feature type="domain" description="Major facilitator superfamily (MFS) profile" evidence="7">
    <location>
        <begin position="4"/>
        <end position="383"/>
    </location>
</feature>
<evidence type="ECO:0000313" key="8">
    <source>
        <dbReference type="EMBL" id="ENV15173.1"/>
    </source>
</evidence>
<accession>N8Y6E3</accession>
<dbReference type="PROSITE" id="PS50850">
    <property type="entry name" value="MFS"/>
    <property type="match status" value="1"/>
</dbReference>
<gene>
    <name evidence="8" type="ORF">F964_03895</name>
</gene>
<dbReference type="GO" id="GO:0005886">
    <property type="term" value="C:plasma membrane"/>
    <property type="evidence" value="ECO:0007669"/>
    <property type="project" value="UniProtKB-SubCell"/>
</dbReference>
<protein>
    <recommendedName>
        <fullName evidence="7">Major facilitator superfamily (MFS) profile domain-containing protein</fullName>
    </recommendedName>
</protein>
<evidence type="ECO:0000256" key="4">
    <source>
        <dbReference type="ARBA" id="ARBA00022989"/>
    </source>
</evidence>
<evidence type="ECO:0000256" key="1">
    <source>
        <dbReference type="ARBA" id="ARBA00004651"/>
    </source>
</evidence>
<dbReference type="Gene3D" id="1.20.1250.20">
    <property type="entry name" value="MFS general substrate transporter like domains"/>
    <property type="match status" value="1"/>
</dbReference>
<keyword evidence="3 6" id="KW-0812">Transmembrane</keyword>
<dbReference type="PANTHER" id="PTHR43124">
    <property type="entry name" value="PURINE EFFLUX PUMP PBUE"/>
    <property type="match status" value="1"/>
</dbReference>
<dbReference type="PATRIC" id="fig|1217656.3.peg.3835"/>
<keyword evidence="4 6" id="KW-1133">Transmembrane helix</keyword>
<evidence type="ECO:0000313" key="9">
    <source>
        <dbReference type="Proteomes" id="UP000013148"/>
    </source>
</evidence>
<dbReference type="AlphaFoldDB" id="N8Y6E3"/>
<sequence>MNTQAFFDSTGHIFALYLFAAIGPLVMMTTPVLAYQLATEWQFSPSQVGTFFFYEQIFMGIAALPAMYWAKRYSPQQVMKVFIGLFILGNFLSFFANSLTMLILTRSSAAFAAGSIMIVTMASSSMTSKPARTFALWLLGQTIFGALAILILPNLFAQFGLKAFFVLLITLMLLAAPFYKKLSNDIPQSPHPTEQHANNSSKHSIIWSIVGVASVLSFFMSISSIWTFLTSIGLNSKIPEASINGYLSFATLFGILGCFIATFIGNKLNRIVIIISGFVLFFISLSFMFGTITAPTFMTAIVLFKFAWMFTFPFILGSLAIMDHTGSIMKFVSLMIAIGMGVGPGVSGQIIEHTASFNTLLTYAMSMLLISLILVSLLNRKFDQQPNIQKNTTEH</sequence>
<dbReference type="HOGENOM" id="CLU_058215_0_0_6"/>
<dbReference type="SUPFAM" id="SSF103473">
    <property type="entry name" value="MFS general substrate transporter"/>
    <property type="match status" value="1"/>
</dbReference>
<evidence type="ECO:0000256" key="5">
    <source>
        <dbReference type="ARBA" id="ARBA00023136"/>
    </source>
</evidence>
<dbReference type="InterPro" id="IPR011701">
    <property type="entry name" value="MFS"/>
</dbReference>
<reference evidence="8 9" key="1">
    <citation type="submission" date="2013-02" db="EMBL/GenBank/DDBJ databases">
        <title>The Genome Sequence of Acinetobacter guillouiae NIPH 991.</title>
        <authorList>
            <consortium name="The Broad Institute Genome Sequencing Platform"/>
            <consortium name="The Broad Institute Genome Sequencing Center for Infectious Disease"/>
            <person name="Cerqueira G."/>
            <person name="Feldgarden M."/>
            <person name="Courvalin P."/>
            <person name="Perichon B."/>
            <person name="Grillot-Courvalin C."/>
            <person name="Clermont D."/>
            <person name="Rocha E."/>
            <person name="Yoon E.-J."/>
            <person name="Nemec A."/>
            <person name="Walker B."/>
            <person name="Young S.K."/>
            <person name="Zeng Q."/>
            <person name="Gargeya S."/>
            <person name="Fitzgerald M."/>
            <person name="Haas B."/>
            <person name="Abouelleil A."/>
            <person name="Alvarado L."/>
            <person name="Arachchi H.M."/>
            <person name="Berlin A.M."/>
            <person name="Chapman S.B."/>
            <person name="Dewar J."/>
            <person name="Goldberg J."/>
            <person name="Griggs A."/>
            <person name="Gujja S."/>
            <person name="Hansen M."/>
            <person name="Howarth C."/>
            <person name="Imamovic A."/>
            <person name="Larimer J."/>
            <person name="McCowan C."/>
            <person name="Murphy C."/>
            <person name="Neiman D."/>
            <person name="Pearson M."/>
            <person name="Priest M."/>
            <person name="Roberts A."/>
            <person name="Saif S."/>
            <person name="Shea T."/>
            <person name="Sisk P."/>
            <person name="Sykes S."/>
            <person name="Wortman J."/>
            <person name="Nusbaum C."/>
            <person name="Birren B."/>
        </authorList>
    </citation>
    <scope>NUCLEOTIDE SEQUENCE [LARGE SCALE GENOMIC DNA]</scope>
    <source>
        <strain evidence="8 9">NIPH 991</strain>
    </source>
</reference>
<feature type="transmembrane region" description="Helical" evidence="6">
    <location>
        <begin position="109"/>
        <end position="127"/>
    </location>
</feature>
<dbReference type="InterPro" id="IPR020846">
    <property type="entry name" value="MFS_dom"/>
</dbReference>
<organism evidence="8 9">
    <name type="scientific">Acinetobacter guillouiae NIPH 991</name>
    <dbReference type="NCBI Taxonomy" id="1217656"/>
    <lineage>
        <taxon>Bacteria</taxon>
        <taxon>Pseudomonadati</taxon>
        <taxon>Pseudomonadota</taxon>
        <taxon>Gammaproteobacteria</taxon>
        <taxon>Moraxellales</taxon>
        <taxon>Moraxellaceae</taxon>
        <taxon>Acinetobacter</taxon>
    </lineage>
</organism>
<dbReference type="Proteomes" id="UP000013148">
    <property type="component" value="Unassembled WGS sequence"/>
</dbReference>
<feature type="transmembrane region" description="Helical" evidence="6">
    <location>
        <begin position="12"/>
        <end position="38"/>
    </location>
</feature>
<feature type="transmembrane region" description="Helical" evidence="6">
    <location>
        <begin position="331"/>
        <end position="351"/>
    </location>
</feature>
<comment type="caution">
    <text evidence="8">The sequence shown here is derived from an EMBL/GenBank/DDBJ whole genome shotgun (WGS) entry which is preliminary data.</text>
</comment>
<proteinExistence type="predicted"/>